<comment type="caution">
    <text evidence="1">The sequence shown here is derived from an EMBL/GenBank/DDBJ whole genome shotgun (WGS) entry which is preliminary data.</text>
</comment>
<gene>
    <name evidence="1" type="ORF">FHW37_103787</name>
</gene>
<evidence type="ECO:0008006" key="3">
    <source>
        <dbReference type="Google" id="ProtNLM"/>
    </source>
</evidence>
<keyword evidence="2" id="KW-1185">Reference proteome</keyword>
<protein>
    <recommendedName>
        <fullName evidence="3">DUF2946 family protein</fullName>
    </recommendedName>
</protein>
<dbReference type="Proteomes" id="UP000320653">
    <property type="component" value="Unassembled WGS sequence"/>
</dbReference>
<reference evidence="1 2" key="1">
    <citation type="submission" date="2019-06" db="EMBL/GenBank/DDBJ databases">
        <title>Sorghum-associated microbial communities from plants grown in Nebraska, USA.</title>
        <authorList>
            <person name="Schachtman D."/>
        </authorList>
    </citation>
    <scope>NUCLEOTIDE SEQUENCE [LARGE SCALE GENOMIC DNA]</scope>
    <source>
        <strain evidence="1 2">1225</strain>
    </source>
</reference>
<name>A0A561QX27_9HYPH</name>
<organism evidence="1 2">
    <name type="scientific">Neorhizobium alkalisoli</name>
    <dbReference type="NCBI Taxonomy" id="528178"/>
    <lineage>
        <taxon>Bacteria</taxon>
        <taxon>Pseudomonadati</taxon>
        <taxon>Pseudomonadota</taxon>
        <taxon>Alphaproteobacteria</taxon>
        <taxon>Hyphomicrobiales</taxon>
        <taxon>Rhizobiaceae</taxon>
        <taxon>Rhizobium/Agrobacterium group</taxon>
        <taxon>Neorhizobium</taxon>
    </lineage>
</organism>
<evidence type="ECO:0000313" key="1">
    <source>
        <dbReference type="EMBL" id="TWF54916.1"/>
    </source>
</evidence>
<dbReference type="AlphaFoldDB" id="A0A561QX27"/>
<proteinExistence type="predicted"/>
<dbReference type="OrthoDB" id="8446590at2"/>
<accession>A0A561QX27</accession>
<dbReference type="RefSeq" id="WP_145637699.1">
    <property type="nucleotide sequence ID" value="NZ_VIWP01000003.1"/>
</dbReference>
<evidence type="ECO:0000313" key="2">
    <source>
        <dbReference type="Proteomes" id="UP000320653"/>
    </source>
</evidence>
<dbReference type="EMBL" id="VIWP01000003">
    <property type="protein sequence ID" value="TWF54916.1"/>
    <property type="molecule type" value="Genomic_DNA"/>
</dbReference>
<sequence length="130" mass="13363">MRFFRQIIRDAMSGGVLAGLIAVMLLLQGGISGYAQASMLSLDGALEVICSSSGAEEHQGKSPLDGVPQPCCQAACQIAHSITPGLPCDNGPVFAPRIVIGETVALLPSVHETPRLLGLSGDVRGPPSLS</sequence>